<comment type="caution">
    <text evidence="1">The sequence shown here is derived from an EMBL/GenBank/DDBJ whole genome shotgun (WGS) entry which is preliminary data.</text>
</comment>
<gene>
    <name evidence="1" type="ORF">T01_7206</name>
</gene>
<evidence type="ECO:0000313" key="1">
    <source>
        <dbReference type="EMBL" id="KRY07916.1"/>
    </source>
</evidence>
<protein>
    <submittedName>
        <fullName evidence="1">Uncharacterized protein</fullName>
    </submittedName>
</protein>
<dbReference type="AlphaFoldDB" id="A0A0V0Z6D1"/>
<evidence type="ECO:0000313" key="2">
    <source>
        <dbReference type="Proteomes" id="UP000054776"/>
    </source>
</evidence>
<reference evidence="1 2" key="1">
    <citation type="submission" date="2015-01" db="EMBL/GenBank/DDBJ databases">
        <title>Evolution of Trichinella species and genotypes.</title>
        <authorList>
            <person name="Korhonen P.K."/>
            <person name="Edoardo P."/>
            <person name="Giuseppe L.R."/>
            <person name="Gasser R.B."/>
        </authorList>
    </citation>
    <scope>NUCLEOTIDE SEQUENCE [LARGE SCALE GENOMIC DNA]</scope>
    <source>
        <strain evidence="1">ISS3</strain>
    </source>
</reference>
<dbReference type="InParanoid" id="A0A0V0Z6D1"/>
<accession>A0A0V0Z6D1</accession>
<sequence>MPLKYYFKILRCIKLAANDKNNSIWQFSQEQAVNWGKSRESFPEMAFEVLLIFLLCFNAQKAL</sequence>
<name>A0A0V0Z6D1_TRISP</name>
<proteinExistence type="predicted"/>
<feature type="non-terminal residue" evidence="1">
    <location>
        <position position="63"/>
    </location>
</feature>
<dbReference type="Proteomes" id="UP000054776">
    <property type="component" value="Unassembled WGS sequence"/>
</dbReference>
<dbReference type="EMBL" id="JYDH01002697">
    <property type="protein sequence ID" value="KRY07916.1"/>
    <property type="molecule type" value="Genomic_DNA"/>
</dbReference>
<organism evidence="1 2">
    <name type="scientific">Trichinella spiralis</name>
    <name type="common">Trichina worm</name>
    <dbReference type="NCBI Taxonomy" id="6334"/>
    <lineage>
        <taxon>Eukaryota</taxon>
        <taxon>Metazoa</taxon>
        <taxon>Ecdysozoa</taxon>
        <taxon>Nematoda</taxon>
        <taxon>Enoplea</taxon>
        <taxon>Dorylaimia</taxon>
        <taxon>Trichinellida</taxon>
        <taxon>Trichinellidae</taxon>
        <taxon>Trichinella</taxon>
    </lineage>
</organism>
<keyword evidence="2" id="KW-1185">Reference proteome</keyword>